<dbReference type="InterPro" id="IPR051163">
    <property type="entry name" value="Sodium:Solute_Symporter_SSF"/>
</dbReference>
<evidence type="ECO:0000256" key="3">
    <source>
        <dbReference type="ARBA" id="ARBA00022448"/>
    </source>
</evidence>
<feature type="transmembrane region" description="Helical" evidence="12">
    <location>
        <begin position="491"/>
        <end position="512"/>
    </location>
</feature>
<dbReference type="GO" id="GO:0015293">
    <property type="term" value="F:symporter activity"/>
    <property type="evidence" value="ECO:0007669"/>
    <property type="project" value="TreeGrafter"/>
</dbReference>
<proteinExistence type="inferred from homology"/>
<dbReference type="GO" id="GO:0005886">
    <property type="term" value="C:plasma membrane"/>
    <property type="evidence" value="ECO:0007669"/>
    <property type="project" value="UniProtKB-SubCell"/>
</dbReference>
<dbReference type="PANTHER" id="PTHR42985">
    <property type="entry name" value="SODIUM-COUPLED MONOCARBOXYLATE TRANSPORTER"/>
    <property type="match status" value="1"/>
</dbReference>
<comment type="similarity">
    <text evidence="2 11">Belongs to the sodium:solute symporter (SSF) (TC 2.A.21) family.</text>
</comment>
<keyword evidence="7" id="KW-0915">Sodium</keyword>
<feature type="transmembrane region" description="Helical" evidence="12">
    <location>
        <begin position="395"/>
        <end position="415"/>
    </location>
</feature>
<dbReference type="InterPro" id="IPR038377">
    <property type="entry name" value="Na/Glc_symporter_sf"/>
</dbReference>
<dbReference type="Gene3D" id="1.20.1730.10">
    <property type="entry name" value="Sodium/glucose cotransporter"/>
    <property type="match status" value="1"/>
</dbReference>
<sequence length="698" mass="78309">MEVHHSLGTSTDWIVMVVYFIAIMVFGSYFSKYNRTTTDFFFGGRRFAWWLITMSIVATGVGSHSFIKYSAKGFEAGFSSTMTYMNDWFFVPFFIFGWLPIIVYTKIRSIPEYFERRFSVLTRFFATFLLLLYMVGYVGIGFLTMGKAILPLLPPEFTLFGIHFEITLMGLIIVIALIVGIYITYGGQTAVIFTDLAQGFILIFAGMLVFVLGIDYLGGFKVFWDLLPTEWKLPLAHFNDPPGFNFVGIFWQDGVAGSVGFLFMNMGLIMRFMACKSVDEGRKAAAFNILFMLPISAVVVGNAGWIGKAISIANPNVVPPTTNPDSIFVVVANVISHPGVFGFIMAALTAALMSTVDTLLNATAAIYINDIHRPVKKWLTKKVLTWKEEDRQELLSARIATVVFTLLGVLSVIPFSKFPTVYEAHGYFHSTLTPPLVTAIFLGVFWKRFTNAAVIGTLVGGVALMIMGMYYPRPLIEIFAHGTAYDPSHPYTYIGALYNLFVCALFAVITTLTTKQQLSIVDKIKRSNNQKLIMGSFIVLSIIIFLLILFNVLSLIVLLILTFVMVALVVIASNYYIEYNEEEKTEGLTVWSIKRAKEYFKGSKLNELEGEKIKVHWKLKDGIDDTIHFSQNDMKRMAAEVGDLVYISDARKYLGGLKSVHTVYGEPHQEDGIVYISSEHLEQGQFVKGKILTAEKEM</sequence>
<feature type="transmembrane region" description="Helical" evidence="12">
    <location>
        <begin position="87"/>
        <end position="104"/>
    </location>
</feature>
<feature type="transmembrane region" description="Helical" evidence="12">
    <location>
        <begin position="13"/>
        <end position="31"/>
    </location>
</feature>
<name>A0A7V2ZJI1_9BACT</name>
<feature type="transmembrane region" description="Helical" evidence="12">
    <location>
        <begin position="285"/>
        <end position="307"/>
    </location>
</feature>
<keyword evidence="3" id="KW-0813">Transport</keyword>
<keyword evidence="10" id="KW-0739">Sodium transport</keyword>
<feature type="transmembrane region" description="Helical" evidence="12">
    <location>
        <begin position="166"/>
        <end position="187"/>
    </location>
</feature>
<keyword evidence="8" id="KW-0406">Ion transport</keyword>
<organism evidence="13">
    <name type="scientific">Ignavibacterium album</name>
    <dbReference type="NCBI Taxonomy" id="591197"/>
    <lineage>
        <taxon>Bacteria</taxon>
        <taxon>Pseudomonadati</taxon>
        <taxon>Ignavibacteriota</taxon>
        <taxon>Ignavibacteria</taxon>
        <taxon>Ignavibacteriales</taxon>
        <taxon>Ignavibacteriaceae</taxon>
        <taxon>Ignavibacterium</taxon>
    </lineage>
</organism>
<evidence type="ECO:0000256" key="6">
    <source>
        <dbReference type="ARBA" id="ARBA00022989"/>
    </source>
</evidence>
<evidence type="ECO:0000256" key="1">
    <source>
        <dbReference type="ARBA" id="ARBA00004651"/>
    </source>
</evidence>
<keyword evidence="4" id="KW-1003">Cell membrane</keyword>
<reference evidence="13" key="1">
    <citation type="journal article" date="2020" name="mSystems">
        <title>Genome- and Community-Level Interaction Insights into Carbon Utilization and Element Cycling Functions of Hydrothermarchaeota in Hydrothermal Sediment.</title>
        <authorList>
            <person name="Zhou Z."/>
            <person name="Liu Y."/>
            <person name="Xu W."/>
            <person name="Pan J."/>
            <person name="Luo Z.H."/>
            <person name="Li M."/>
        </authorList>
    </citation>
    <scope>NUCLEOTIDE SEQUENCE [LARGE SCALE GENOMIC DNA]</scope>
    <source>
        <strain evidence="13">SpSt-479</strain>
    </source>
</reference>
<keyword evidence="9 12" id="KW-0472">Membrane</keyword>
<feature type="transmembrane region" description="Helical" evidence="12">
    <location>
        <begin position="556"/>
        <end position="577"/>
    </location>
</feature>
<evidence type="ECO:0000256" key="9">
    <source>
        <dbReference type="ARBA" id="ARBA00023136"/>
    </source>
</evidence>
<dbReference type="PANTHER" id="PTHR42985:SF40">
    <property type="entry name" value="LD47995P-RELATED"/>
    <property type="match status" value="1"/>
</dbReference>
<feature type="transmembrane region" description="Helical" evidence="12">
    <location>
        <begin position="244"/>
        <end position="264"/>
    </location>
</feature>
<evidence type="ECO:0000256" key="8">
    <source>
        <dbReference type="ARBA" id="ARBA00023065"/>
    </source>
</evidence>
<comment type="caution">
    <text evidence="13">The sequence shown here is derived from an EMBL/GenBank/DDBJ whole genome shotgun (WGS) entry which is preliminary data.</text>
</comment>
<accession>A0A7V2ZJI1</accession>
<evidence type="ECO:0000256" key="12">
    <source>
        <dbReference type="SAM" id="Phobius"/>
    </source>
</evidence>
<feature type="transmembrane region" description="Helical" evidence="12">
    <location>
        <begin position="327"/>
        <end position="352"/>
    </location>
</feature>
<keyword evidence="6 12" id="KW-1133">Transmembrane helix</keyword>
<evidence type="ECO:0000313" key="13">
    <source>
        <dbReference type="EMBL" id="HFI90983.1"/>
    </source>
</evidence>
<comment type="subcellular location">
    <subcellularLocation>
        <location evidence="1">Cell membrane</location>
        <topology evidence="1">Multi-pass membrane protein</topology>
    </subcellularLocation>
</comment>
<feature type="transmembrane region" description="Helical" evidence="12">
    <location>
        <begin position="532"/>
        <end position="550"/>
    </location>
</feature>
<feature type="transmembrane region" description="Helical" evidence="12">
    <location>
        <begin position="427"/>
        <end position="446"/>
    </location>
</feature>
<evidence type="ECO:0000256" key="5">
    <source>
        <dbReference type="ARBA" id="ARBA00022692"/>
    </source>
</evidence>
<dbReference type="AlphaFoldDB" id="A0A7V2ZJI1"/>
<dbReference type="CDD" id="cd10322">
    <property type="entry name" value="SLC5sbd"/>
    <property type="match status" value="1"/>
</dbReference>
<feature type="transmembrane region" description="Helical" evidence="12">
    <location>
        <begin position="47"/>
        <end position="67"/>
    </location>
</feature>
<dbReference type="PROSITE" id="PS50283">
    <property type="entry name" value="NA_SOLUT_SYMP_3"/>
    <property type="match status" value="1"/>
</dbReference>
<feature type="transmembrane region" description="Helical" evidence="12">
    <location>
        <begin position="453"/>
        <end position="471"/>
    </location>
</feature>
<protein>
    <submittedName>
        <fullName evidence="13">Sodium:solute symporter family protein</fullName>
    </submittedName>
</protein>
<feature type="transmembrane region" description="Helical" evidence="12">
    <location>
        <begin position="124"/>
        <end position="146"/>
    </location>
</feature>
<evidence type="ECO:0000256" key="10">
    <source>
        <dbReference type="ARBA" id="ARBA00023201"/>
    </source>
</evidence>
<keyword evidence="5 12" id="KW-0812">Transmembrane</keyword>
<evidence type="ECO:0000256" key="2">
    <source>
        <dbReference type="ARBA" id="ARBA00006434"/>
    </source>
</evidence>
<evidence type="ECO:0000256" key="7">
    <source>
        <dbReference type="ARBA" id="ARBA00023053"/>
    </source>
</evidence>
<feature type="transmembrane region" description="Helical" evidence="12">
    <location>
        <begin position="199"/>
        <end position="224"/>
    </location>
</feature>
<evidence type="ECO:0000256" key="11">
    <source>
        <dbReference type="RuleBase" id="RU362091"/>
    </source>
</evidence>
<dbReference type="EMBL" id="DSUJ01000008">
    <property type="protein sequence ID" value="HFI90983.1"/>
    <property type="molecule type" value="Genomic_DNA"/>
</dbReference>
<dbReference type="Pfam" id="PF00474">
    <property type="entry name" value="SSF"/>
    <property type="match status" value="1"/>
</dbReference>
<dbReference type="InterPro" id="IPR001734">
    <property type="entry name" value="Na/solute_symporter"/>
</dbReference>
<evidence type="ECO:0000256" key="4">
    <source>
        <dbReference type="ARBA" id="ARBA00022475"/>
    </source>
</evidence>
<dbReference type="GO" id="GO:0006814">
    <property type="term" value="P:sodium ion transport"/>
    <property type="evidence" value="ECO:0007669"/>
    <property type="project" value="UniProtKB-KW"/>
</dbReference>
<gene>
    <name evidence="13" type="ORF">ENS31_05540</name>
</gene>